<comment type="caution">
    <text evidence="7">The sequence shown here is derived from an EMBL/GenBank/DDBJ whole genome shotgun (WGS) entry which is preliminary data.</text>
</comment>
<keyword evidence="2" id="KW-0805">Transcription regulation</keyword>
<name>A0ABS9BDV4_9BACT</name>
<protein>
    <submittedName>
        <fullName evidence="7">RNA polymerase sigma factor</fullName>
    </submittedName>
</protein>
<evidence type="ECO:0000313" key="8">
    <source>
        <dbReference type="Proteomes" id="UP001200145"/>
    </source>
</evidence>
<dbReference type="Pfam" id="PF08281">
    <property type="entry name" value="Sigma70_r4_2"/>
    <property type="match status" value="1"/>
</dbReference>
<dbReference type="RefSeq" id="WP_234863847.1">
    <property type="nucleotide sequence ID" value="NZ_JAKEVY010000001.1"/>
</dbReference>
<evidence type="ECO:0000313" key="7">
    <source>
        <dbReference type="EMBL" id="MCF1713313.1"/>
    </source>
</evidence>
<dbReference type="NCBIfam" id="TIGR02937">
    <property type="entry name" value="sigma70-ECF"/>
    <property type="match status" value="1"/>
</dbReference>
<dbReference type="InterPro" id="IPR013324">
    <property type="entry name" value="RNA_pol_sigma_r3/r4-like"/>
</dbReference>
<dbReference type="InterPro" id="IPR013249">
    <property type="entry name" value="RNA_pol_sigma70_r4_t2"/>
</dbReference>
<reference evidence="7 8" key="1">
    <citation type="submission" date="2022-01" db="EMBL/GenBank/DDBJ databases">
        <title>Flavihumibacter sp. nov., isolated from sediment of a river.</title>
        <authorList>
            <person name="Liu H."/>
        </authorList>
    </citation>
    <scope>NUCLEOTIDE SEQUENCE [LARGE SCALE GENOMIC DNA]</scope>
    <source>
        <strain evidence="7 8">RY-1</strain>
    </source>
</reference>
<dbReference type="CDD" id="cd06171">
    <property type="entry name" value="Sigma70_r4"/>
    <property type="match status" value="1"/>
</dbReference>
<evidence type="ECO:0000256" key="2">
    <source>
        <dbReference type="ARBA" id="ARBA00023015"/>
    </source>
</evidence>
<organism evidence="7 8">
    <name type="scientific">Flavihumibacter fluminis</name>
    <dbReference type="NCBI Taxonomy" id="2909236"/>
    <lineage>
        <taxon>Bacteria</taxon>
        <taxon>Pseudomonadati</taxon>
        <taxon>Bacteroidota</taxon>
        <taxon>Chitinophagia</taxon>
        <taxon>Chitinophagales</taxon>
        <taxon>Chitinophagaceae</taxon>
        <taxon>Flavihumibacter</taxon>
    </lineage>
</organism>
<evidence type="ECO:0000256" key="1">
    <source>
        <dbReference type="ARBA" id="ARBA00010641"/>
    </source>
</evidence>
<accession>A0ABS9BDV4</accession>
<dbReference type="InterPro" id="IPR039425">
    <property type="entry name" value="RNA_pol_sigma-70-like"/>
</dbReference>
<keyword evidence="3" id="KW-0731">Sigma factor</keyword>
<gene>
    <name evidence="7" type="ORF">L0U88_01565</name>
</gene>
<dbReference type="InterPro" id="IPR007627">
    <property type="entry name" value="RNA_pol_sigma70_r2"/>
</dbReference>
<dbReference type="Proteomes" id="UP001200145">
    <property type="component" value="Unassembled WGS sequence"/>
</dbReference>
<sequence>MKNSNPFLNQQFLAQAFYKGNEQALAILYEEFHPVLSYYAYNILNNRSIAEEIACGAFIKSWKMNWKLDTYGAIRAYLYKIVQRDSIAYLRKERKRSVMHRAAQKPAITTEKAFEKLVRTELYHVLYNALKALSPGNQKVITMYFLEDKNTNEIARELNLHPSTVKTQKSRGLEALRKLLQPIT</sequence>
<dbReference type="PANTHER" id="PTHR43133:SF46">
    <property type="entry name" value="RNA POLYMERASE SIGMA-70 FACTOR ECF SUBFAMILY"/>
    <property type="match status" value="1"/>
</dbReference>
<proteinExistence type="inferred from homology"/>
<keyword evidence="4" id="KW-0804">Transcription</keyword>
<dbReference type="SUPFAM" id="SSF88946">
    <property type="entry name" value="Sigma2 domain of RNA polymerase sigma factors"/>
    <property type="match status" value="1"/>
</dbReference>
<evidence type="ECO:0000259" key="6">
    <source>
        <dbReference type="Pfam" id="PF08281"/>
    </source>
</evidence>
<dbReference type="InterPro" id="IPR036388">
    <property type="entry name" value="WH-like_DNA-bd_sf"/>
</dbReference>
<dbReference type="InterPro" id="IPR013325">
    <property type="entry name" value="RNA_pol_sigma_r2"/>
</dbReference>
<dbReference type="Pfam" id="PF04542">
    <property type="entry name" value="Sigma70_r2"/>
    <property type="match status" value="1"/>
</dbReference>
<keyword evidence="8" id="KW-1185">Reference proteome</keyword>
<dbReference type="Gene3D" id="1.10.10.10">
    <property type="entry name" value="Winged helix-like DNA-binding domain superfamily/Winged helix DNA-binding domain"/>
    <property type="match status" value="1"/>
</dbReference>
<evidence type="ECO:0000256" key="4">
    <source>
        <dbReference type="ARBA" id="ARBA00023163"/>
    </source>
</evidence>
<dbReference type="PANTHER" id="PTHR43133">
    <property type="entry name" value="RNA POLYMERASE ECF-TYPE SIGMA FACTO"/>
    <property type="match status" value="1"/>
</dbReference>
<dbReference type="EMBL" id="JAKEVY010000001">
    <property type="protein sequence ID" value="MCF1713313.1"/>
    <property type="molecule type" value="Genomic_DNA"/>
</dbReference>
<dbReference type="Gene3D" id="1.10.1740.10">
    <property type="match status" value="1"/>
</dbReference>
<evidence type="ECO:0000256" key="3">
    <source>
        <dbReference type="ARBA" id="ARBA00023082"/>
    </source>
</evidence>
<evidence type="ECO:0000259" key="5">
    <source>
        <dbReference type="Pfam" id="PF04542"/>
    </source>
</evidence>
<comment type="similarity">
    <text evidence="1">Belongs to the sigma-70 factor family. ECF subfamily.</text>
</comment>
<dbReference type="SUPFAM" id="SSF88659">
    <property type="entry name" value="Sigma3 and sigma4 domains of RNA polymerase sigma factors"/>
    <property type="match status" value="1"/>
</dbReference>
<feature type="domain" description="RNA polymerase sigma factor 70 region 4 type 2" evidence="6">
    <location>
        <begin position="126"/>
        <end position="176"/>
    </location>
</feature>
<dbReference type="InterPro" id="IPR014284">
    <property type="entry name" value="RNA_pol_sigma-70_dom"/>
</dbReference>
<feature type="domain" description="RNA polymerase sigma-70 region 2" evidence="5">
    <location>
        <begin position="28"/>
        <end position="95"/>
    </location>
</feature>